<protein>
    <submittedName>
        <fullName evidence="2">Uncharacterized protein</fullName>
    </submittedName>
</protein>
<evidence type="ECO:0000256" key="1">
    <source>
        <dbReference type="SAM" id="MobiDB-lite"/>
    </source>
</evidence>
<reference evidence="2 3" key="1">
    <citation type="submission" date="2018-03" db="EMBL/GenBank/DDBJ databases">
        <authorList>
            <person name="Nguyen K."/>
            <person name="Fouts D."/>
            <person name="Sutton G."/>
        </authorList>
    </citation>
    <scope>NUCLEOTIDE SEQUENCE [LARGE SCALE GENOMIC DNA]</scope>
    <source>
        <strain evidence="2 3">AU14328</strain>
    </source>
</reference>
<dbReference type="AlphaFoldDB" id="A0AB37B1D2"/>
<dbReference type="EMBL" id="PVFR01000017">
    <property type="protein sequence ID" value="PRE53067.1"/>
    <property type="molecule type" value="Genomic_DNA"/>
</dbReference>
<dbReference type="Proteomes" id="UP000237811">
    <property type="component" value="Unassembled WGS sequence"/>
</dbReference>
<name>A0AB37B1D2_9BURK</name>
<feature type="region of interest" description="Disordered" evidence="1">
    <location>
        <begin position="48"/>
        <end position="84"/>
    </location>
</feature>
<gene>
    <name evidence="2" type="ORF">C6P99_06330</name>
</gene>
<accession>A0AB37B1D2</accession>
<sequence>MPLNQPIPEELFEVAAAILRWVDGLAPQSATTEQWACQVHETARHRRGRHRCPADRDRLADDLPLPPTSLTGAEGDAVHAAARL</sequence>
<organism evidence="2 3">
    <name type="scientific">Burkholderia multivorans</name>
    <dbReference type="NCBI Taxonomy" id="87883"/>
    <lineage>
        <taxon>Bacteria</taxon>
        <taxon>Pseudomonadati</taxon>
        <taxon>Pseudomonadota</taxon>
        <taxon>Betaproteobacteria</taxon>
        <taxon>Burkholderiales</taxon>
        <taxon>Burkholderiaceae</taxon>
        <taxon>Burkholderia</taxon>
        <taxon>Burkholderia cepacia complex</taxon>
    </lineage>
</organism>
<feature type="compositionally biased region" description="Basic and acidic residues" evidence="1">
    <location>
        <begin position="52"/>
        <end position="61"/>
    </location>
</feature>
<evidence type="ECO:0000313" key="3">
    <source>
        <dbReference type="Proteomes" id="UP000237811"/>
    </source>
</evidence>
<evidence type="ECO:0000313" key="2">
    <source>
        <dbReference type="EMBL" id="PRE53067.1"/>
    </source>
</evidence>
<comment type="caution">
    <text evidence="2">The sequence shown here is derived from an EMBL/GenBank/DDBJ whole genome shotgun (WGS) entry which is preliminary data.</text>
</comment>
<proteinExistence type="predicted"/>